<sequence length="312" mass="34828">MKTTIILLLANLVCIPYRPQAQDLDSLVDLPAAAPEAVTATFKSGYLINAKTPETIHCNELDFRVDHRFGDIAGRAGGAKNFFGLDNSTDIRIGFDYGILDNLNVGLARAKGATSITQLYETNVKYRFLQQTLDHTVPVSIAFFGSVTASAMKASDDPTAASSFAKFGDRLTYVSQLIVARRFSHMFSFTMLPTFIHRNYTAFGDQNSLFAVGLGGRMRISNRIAVVADYFFPFRDRRKKEYREAVLGQPYYHALGVGLELETGGHIFHLNFTNATAIQESQFISETTSSWRKGQFRWGFSISRRFSFAKST</sequence>
<evidence type="ECO:0000313" key="2">
    <source>
        <dbReference type="EMBL" id="MFD2549704.1"/>
    </source>
</evidence>
<dbReference type="RefSeq" id="WP_380906024.1">
    <property type="nucleotide sequence ID" value="NZ_JBHUEG010000019.1"/>
</dbReference>
<evidence type="ECO:0000313" key="3">
    <source>
        <dbReference type="Proteomes" id="UP001597545"/>
    </source>
</evidence>
<feature type="domain" description="DUF5777" evidence="1">
    <location>
        <begin position="42"/>
        <end position="306"/>
    </location>
</feature>
<reference evidence="3" key="1">
    <citation type="journal article" date="2019" name="Int. J. Syst. Evol. Microbiol.">
        <title>The Global Catalogue of Microorganisms (GCM) 10K type strain sequencing project: providing services to taxonomists for standard genome sequencing and annotation.</title>
        <authorList>
            <consortium name="The Broad Institute Genomics Platform"/>
            <consortium name="The Broad Institute Genome Sequencing Center for Infectious Disease"/>
            <person name="Wu L."/>
            <person name="Ma J."/>
        </authorList>
    </citation>
    <scope>NUCLEOTIDE SEQUENCE [LARGE SCALE GENOMIC DNA]</scope>
    <source>
        <strain evidence="3">KCTC 42662</strain>
    </source>
</reference>
<dbReference type="InterPro" id="IPR045916">
    <property type="entry name" value="DUF5777"/>
</dbReference>
<comment type="caution">
    <text evidence="2">The sequence shown here is derived from an EMBL/GenBank/DDBJ whole genome shotgun (WGS) entry which is preliminary data.</text>
</comment>
<protein>
    <submittedName>
        <fullName evidence="2">DUF5777 family beta-barrel protein</fullName>
    </submittedName>
</protein>
<accession>A0ABW5KL70</accession>
<keyword evidence="3" id="KW-1185">Reference proteome</keyword>
<organism evidence="2 3">
    <name type="scientific">Sphingobacterium suaedae</name>
    <dbReference type="NCBI Taxonomy" id="1686402"/>
    <lineage>
        <taxon>Bacteria</taxon>
        <taxon>Pseudomonadati</taxon>
        <taxon>Bacteroidota</taxon>
        <taxon>Sphingobacteriia</taxon>
        <taxon>Sphingobacteriales</taxon>
        <taxon>Sphingobacteriaceae</taxon>
        <taxon>Sphingobacterium</taxon>
    </lineage>
</organism>
<dbReference type="Pfam" id="PF19089">
    <property type="entry name" value="DUF5777"/>
    <property type="match status" value="1"/>
</dbReference>
<name>A0ABW5KL70_9SPHI</name>
<gene>
    <name evidence="2" type="ORF">ACFSR5_18815</name>
</gene>
<evidence type="ECO:0000259" key="1">
    <source>
        <dbReference type="Pfam" id="PF19089"/>
    </source>
</evidence>
<dbReference type="EMBL" id="JBHULR010000020">
    <property type="protein sequence ID" value="MFD2549704.1"/>
    <property type="molecule type" value="Genomic_DNA"/>
</dbReference>
<proteinExistence type="predicted"/>
<dbReference type="Proteomes" id="UP001597545">
    <property type="component" value="Unassembled WGS sequence"/>
</dbReference>